<dbReference type="EMBL" id="PDPS01000027">
    <property type="protein sequence ID" value="PID57396.1"/>
    <property type="molecule type" value="Genomic_DNA"/>
</dbReference>
<evidence type="ECO:0000313" key="1">
    <source>
        <dbReference type="EMBL" id="PID57396.1"/>
    </source>
</evidence>
<evidence type="ECO:0000313" key="2">
    <source>
        <dbReference type="Proteomes" id="UP000229740"/>
    </source>
</evidence>
<name>A0A2G6E5M8_9BACT</name>
<sequence length="68" mass="7578">MGRILRTGRAILQEQQLSFVRRAKIPSDLEGLVHELDIILARLDTALQQGRNALMVGKGVLSDILNVR</sequence>
<proteinExistence type="predicted"/>
<organism evidence="1 2">
    <name type="scientific">candidate division KSB3 bacterium</name>
    <dbReference type="NCBI Taxonomy" id="2044937"/>
    <lineage>
        <taxon>Bacteria</taxon>
        <taxon>candidate division KSB3</taxon>
    </lineage>
</organism>
<accession>A0A2G6E5M8</accession>
<gene>
    <name evidence="1" type="ORF">CSB45_07685</name>
</gene>
<comment type="caution">
    <text evidence="1">The sequence shown here is derived from an EMBL/GenBank/DDBJ whole genome shotgun (WGS) entry which is preliminary data.</text>
</comment>
<protein>
    <submittedName>
        <fullName evidence="1">Uncharacterized protein</fullName>
    </submittedName>
</protein>
<dbReference type="Proteomes" id="UP000229740">
    <property type="component" value="Unassembled WGS sequence"/>
</dbReference>
<dbReference type="AlphaFoldDB" id="A0A2G6E5M8"/>
<reference evidence="1 2" key="1">
    <citation type="submission" date="2017-10" db="EMBL/GenBank/DDBJ databases">
        <title>Novel microbial diversity and functional potential in the marine mammal oral microbiome.</title>
        <authorList>
            <person name="Dudek N.K."/>
            <person name="Sun C.L."/>
            <person name="Burstein D."/>
            <person name="Kantor R.S."/>
            <person name="Aliaga Goltsman D.S."/>
            <person name="Bik E.M."/>
            <person name="Thomas B.C."/>
            <person name="Banfield J.F."/>
            <person name="Relman D.A."/>
        </authorList>
    </citation>
    <scope>NUCLEOTIDE SEQUENCE [LARGE SCALE GENOMIC DNA]</scope>
    <source>
        <strain evidence="1">DOLZORAL124_49_17</strain>
    </source>
</reference>